<dbReference type="GO" id="GO:0005576">
    <property type="term" value="C:extracellular region"/>
    <property type="evidence" value="ECO:0007669"/>
    <property type="project" value="TreeGrafter"/>
</dbReference>
<dbReference type="Pfam" id="PF14541">
    <property type="entry name" value="TAXi_C"/>
    <property type="match status" value="1"/>
</dbReference>
<dbReference type="InterPro" id="IPR032799">
    <property type="entry name" value="TAXi_C"/>
</dbReference>
<evidence type="ECO:0000313" key="10">
    <source>
        <dbReference type="Proteomes" id="UP000663760"/>
    </source>
</evidence>
<proteinExistence type="inferred from homology"/>
<feature type="chain" id="PRO_5029849234" description="Peptidase A1 domain-containing protein" evidence="7">
    <location>
        <begin position="20"/>
        <end position="447"/>
    </location>
</feature>
<dbReference type="InterPro" id="IPR034161">
    <property type="entry name" value="Pepsin-like_plant"/>
</dbReference>
<accession>A0A7I8LB29</accession>
<dbReference type="InterPro" id="IPR032861">
    <property type="entry name" value="TAXi_N"/>
</dbReference>
<dbReference type="FunFam" id="2.40.70.10:FF:000016">
    <property type="entry name" value="Probable aspartic protease At2g35615"/>
    <property type="match status" value="1"/>
</dbReference>
<dbReference type="PANTHER" id="PTHR47967:SF128">
    <property type="entry name" value="ASPARTIC PROTEINASE CDR1-LIKE"/>
    <property type="match status" value="1"/>
</dbReference>
<keyword evidence="4" id="KW-0064">Aspartyl protease</keyword>
<feature type="domain" description="Peptidase A1" evidence="8">
    <location>
        <begin position="96"/>
        <end position="440"/>
    </location>
</feature>
<dbReference type="GO" id="GO:0006508">
    <property type="term" value="P:proteolysis"/>
    <property type="evidence" value="ECO:0007669"/>
    <property type="project" value="UniProtKB-KW"/>
</dbReference>
<keyword evidence="2" id="KW-0645">Protease</keyword>
<name>A0A7I8LB29_SPIIN</name>
<evidence type="ECO:0000313" key="9">
    <source>
        <dbReference type="EMBL" id="CAA7406465.1"/>
    </source>
</evidence>
<keyword evidence="3 7" id="KW-0732">Signal</keyword>
<dbReference type="AlphaFoldDB" id="A0A7I8LB29"/>
<dbReference type="PROSITE" id="PS00141">
    <property type="entry name" value="ASP_PROTEASE"/>
    <property type="match status" value="1"/>
</dbReference>
<evidence type="ECO:0000256" key="2">
    <source>
        <dbReference type="ARBA" id="ARBA00022670"/>
    </source>
</evidence>
<sequence>MASSVILFLVVAWWSFLDSFPCTAEGVGFSISLFHRDSSLSPFYNASEGPSARTRKAVRRSNARADYLRSTAAAVTLASDDDVSISSKLIPVEQEYFMAFSLGTPPVQILAFPDTGSDLVWTQCKPCKKCYHQDSPLFDPKKSSSYRPLTCSSDACIEIEGTCAPKKGCRYSYDYEDDSYTKGVLASETFTFDSGDGENKKVSFPNIAFGCAHQSGGLFNRRGAGLVGLSRGTNSLVQQLGPAIDGRFSYCLVPPSQKDSSSHLNFGDTAVVSGPGVVDLPMLSDHGPYDYYLSLEEIIVGDAKVPVRRTPSPEDPNVVILVDSGTTLTYLRPSVVDQIKTLIAGRVHLTRMKDPDREFELCYLFRGSADEAVIPDIVFGFKGGSWTLKASNTFVPIENGAKCLGILSSQEVDGDAIFGSWAQQNFHVGYDLKRSTISFAPADCSKL</sequence>
<dbReference type="Gene3D" id="2.40.70.10">
    <property type="entry name" value="Acid Proteases"/>
    <property type="match status" value="2"/>
</dbReference>
<organism evidence="9 10">
    <name type="scientific">Spirodela intermedia</name>
    <name type="common">Intermediate duckweed</name>
    <dbReference type="NCBI Taxonomy" id="51605"/>
    <lineage>
        <taxon>Eukaryota</taxon>
        <taxon>Viridiplantae</taxon>
        <taxon>Streptophyta</taxon>
        <taxon>Embryophyta</taxon>
        <taxon>Tracheophyta</taxon>
        <taxon>Spermatophyta</taxon>
        <taxon>Magnoliopsida</taxon>
        <taxon>Liliopsida</taxon>
        <taxon>Araceae</taxon>
        <taxon>Lemnoideae</taxon>
        <taxon>Spirodela</taxon>
    </lineage>
</organism>
<evidence type="ECO:0000259" key="8">
    <source>
        <dbReference type="PROSITE" id="PS51767"/>
    </source>
</evidence>
<feature type="signal peptide" evidence="7">
    <location>
        <begin position="1"/>
        <end position="19"/>
    </location>
</feature>
<dbReference type="SUPFAM" id="SSF50630">
    <property type="entry name" value="Acid proteases"/>
    <property type="match status" value="1"/>
</dbReference>
<gene>
    <name evidence="9" type="ORF">SI8410_13017143</name>
</gene>
<dbReference type="EMBL" id="LR746276">
    <property type="protein sequence ID" value="CAA7406465.1"/>
    <property type="molecule type" value="Genomic_DNA"/>
</dbReference>
<dbReference type="OrthoDB" id="775830at2759"/>
<evidence type="ECO:0000256" key="1">
    <source>
        <dbReference type="ARBA" id="ARBA00007447"/>
    </source>
</evidence>
<evidence type="ECO:0000256" key="7">
    <source>
        <dbReference type="SAM" id="SignalP"/>
    </source>
</evidence>
<dbReference type="InterPro" id="IPR051708">
    <property type="entry name" value="Plant_Aspart_Prot_A1"/>
</dbReference>
<dbReference type="GO" id="GO:0004190">
    <property type="term" value="F:aspartic-type endopeptidase activity"/>
    <property type="evidence" value="ECO:0007669"/>
    <property type="project" value="UniProtKB-KW"/>
</dbReference>
<dbReference type="Proteomes" id="UP000663760">
    <property type="component" value="Chromosome 13"/>
</dbReference>
<dbReference type="InterPro" id="IPR033121">
    <property type="entry name" value="PEPTIDASE_A1"/>
</dbReference>
<reference evidence="9" key="1">
    <citation type="submission" date="2020-02" db="EMBL/GenBank/DDBJ databases">
        <authorList>
            <person name="Scholz U."/>
            <person name="Mascher M."/>
            <person name="Fiebig A."/>
        </authorList>
    </citation>
    <scope>NUCLEOTIDE SEQUENCE</scope>
</reference>
<dbReference type="PANTHER" id="PTHR47967">
    <property type="entry name" value="OS07G0603500 PROTEIN-RELATED"/>
    <property type="match status" value="1"/>
</dbReference>
<dbReference type="Pfam" id="PF14543">
    <property type="entry name" value="TAXi_N"/>
    <property type="match status" value="1"/>
</dbReference>
<evidence type="ECO:0000256" key="5">
    <source>
        <dbReference type="ARBA" id="ARBA00022801"/>
    </source>
</evidence>
<dbReference type="CDD" id="cd05476">
    <property type="entry name" value="pepsin_A_like_plant"/>
    <property type="match status" value="1"/>
</dbReference>
<keyword evidence="10" id="KW-1185">Reference proteome</keyword>
<comment type="similarity">
    <text evidence="1">Belongs to the peptidase A1 family.</text>
</comment>
<keyword evidence="6" id="KW-0325">Glycoprotein</keyword>
<protein>
    <recommendedName>
        <fullName evidence="8">Peptidase A1 domain-containing protein</fullName>
    </recommendedName>
</protein>
<evidence type="ECO:0000256" key="3">
    <source>
        <dbReference type="ARBA" id="ARBA00022729"/>
    </source>
</evidence>
<evidence type="ECO:0000256" key="6">
    <source>
        <dbReference type="ARBA" id="ARBA00023180"/>
    </source>
</evidence>
<dbReference type="InterPro" id="IPR021109">
    <property type="entry name" value="Peptidase_aspartic_dom_sf"/>
</dbReference>
<dbReference type="InterPro" id="IPR001969">
    <property type="entry name" value="Aspartic_peptidase_AS"/>
</dbReference>
<keyword evidence="5" id="KW-0378">Hydrolase</keyword>
<dbReference type="PROSITE" id="PS51767">
    <property type="entry name" value="PEPTIDASE_A1"/>
    <property type="match status" value="1"/>
</dbReference>
<evidence type="ECO:0000256" key="4">
    <source>
        <dbReference type="ARBA" id="ARBA00022750"/>
    </source>
</evidence>